<dbReference type="CDD" id="cd00351">
    <property type="entry name" value="TS_Pyrimidine_HMase"/>
    <property type="match status" value="1"/>
</dbReference>
<dbReference type="GO" id="GO:0006730">
    <property type="term" value="P:one-carbon metabolic process"/>
    <property type="evidence" value="ECO:0007669"/>
    <property type="project" value="InterPro"/>
</dbReference>
<name>A0A6C0CN64_9ZZZZ</name>
<dbReference type="SUPFAM" id="SSF55831">
    <property type="entry name" value="Thymidylate synthase/dCMP hydroxymethylase"/>
    <property type="match status" value="1"/>
</dbReference>
<dbReference type="Pfam" id="PF00186">
    <property type="entry name" value="DHFR_1"/>
    <property type="match status" value="1"/>
</dbReference>
<dbReference type="GO" id="GO:0005739">
    <property type="term" value="C:mitochondrion"/>
    <property type="evidence" value="ECO:0007669"/>
    <property type="project" value="TreeGrafter"/>
</dbReference>
<proteinExistence type="inferred from homology"/>
<organism evidence="6">
    <name type="scientific">viral metagenome</name>
    <dbReference type="NCBI Taxonomy" id="1070528"/>
    <lineage>
        <taxon>unclassified sequences</taxon>
        <taxon>metagenomes</taxon>
        <taxon>organismal metagenomes</taxon>
    </lineage>
</organism>
<dbReference type="NCBIfam" id="TIGR03284">
    <property type="entry name" value="thym_sym"/>
    <property type="match status" value="1"/>
</dbReference>
<keyword evidence="4" id="KW-0545">Nucleotide biosynthesis</keyword>
<evidence type="ECO:0000256" key="1">
    <source>
        <dbReference type="ARBA" id="ARBA00011947"/>
    </source>
</evidence>
<evidence type="ECO:0000259" key="5">
    <source>
        <dbReference type="PROSITE" id="PS51330"/>
    </source>
</evidence>
<dbReference type="Gene3D" id="3.40.430.10">
    <property type="entry name" value="Dihydrofolate Reductase, subunit A"/>
    <property type="match status" value="1"/>
</dbReference>
<dbReference type="EC" id="2.1.1.45" evidence="1"/>
<dbReference type="AlphaFoldDB" id="A0A6C0CN64"/>
<keyword evidence="2" id="KW-0489">Methyltransferase</keyword>
<dbReference type="InterPro" id="IPR036926">
    <property type="entry name" value="Thymidate_synth/dCMP_Mease_sf"/>
</dbReference>
<dbReference type="HAMAP" id="MF_00008">
    <property type="entry name" value="Thymidy_synth_bact"/>
    <property type="match status" value="1"/>
</dbReference>
<evidence type="ECO:0000313" key="6">
    <source>
        <dbReference type="EMBL" id="QHT04915.1"/>
    </source>
</evidence>
<dbReference type="GO" id="GO:0004146">
    <property type="term" value="F:dihydrofolate reductase activity"/>
    <property type="evidence" value="ECO:0007669"/>
    <property type="project" value="InterPro"/>
</dbReference>
<dbReference type="Pfam" id="PF00303">
    <property type="entry name" value="Thymidylat_synt"/>
    <property type="match status" value="1"/>
</dbReference>
<dbReference type="PANTHER" id="PTHR11548">
    <property type="entry name" value="THYMIDYLATE SYNTHASE 1"/>
    <property type="match status" value="1"/>
</dbReference>
<dbReference type="InterPro" id="IPR001796">
    <property type="entry name" value="DHFR_dom"/>
</dbReference>
<dbReference type="GO" id="GO:0032259">
    <property type="term" value="P:methylation"/>
    <property type="evidence" value="ECO:0007669"/>
    <property type="project" value="UniProtKB-KW"/>
</dbReference>
<dbReference type="GO" id="GO:0004799">
    <property type="term" value="F:thymidylate synthase activity"/>
    <property type="evidence" value="ECO:0007669"/>
    <property type="project" value="UniProtKB-EC"/>
</dbReference>
<evidence type="ECO:0000256" key="2">
    <source>
        <dbReference type="ARBA" id="ARBA00022603"/>
    </source>
</evidence>
<dbReference type="CDD" id="cd00209">
    <property type="entry name" value="DHFR"/>
    <property type="match status" value="1"/>
</dbReference>
<reference evidence="6" key="1">
    <citation type="journal article" date="2020" name="Nature">
        <title>Giant virus diversity and host interactions through global metagenomics.</title>
        <authorList>
            <person name="Schulz F."/>
            <person name="Roux S."/>
            <person name="Paez-Espino D."/>
            <person name="Jungbluth S."/>
            <person name="Walsh D.A."/>
            <person name="Denef V.J."/>
            <person name="McMahon K.D."/>
            <person name="Konstantinidis K.T."/>
            <person name="Eloe-Fadrosh E.A."/>
            <person name="Kyrpides N.C."/>
            <person name="Woyke T."/>
        </authorList>
    </citation>
    <scope>NUCLEOTIDE SEQUENCE</scope>
    <source>
        <strain evidence="6">GVMAG-M-3300021343-4</strain>
    </source>
</reference>
<dbReference type="InterPro" id="IPR012262">
    <property type="entry name" value="DHFR-TS"/>
</dbReference>
<evidence type="ECO:0000256" key="4">
    <source>
        <dbReference type="ARBA" id="ARBA00022727"/>
    </source>
</evidence>
<dbReference type="PANTHER" id="PTHR11548:SF2">
    <property type="entry name" value="THYMIDYLATE SYNTHASE"/>
    <property type="match status" value="1"/>
</dbReference>
<dbReference type="GO" id="GO:0046654">
    <property type="term" value="P:tetrahydrofolate biosynthetic process"/>
    <property type="evidence" value="ECO:0007669"/>
    <property type="project" value="InterPro"/>
</dbReference>
<dbReference type="SUPFAM" id="SSF53597">
    <property type="entry name" value="Dihydrofolate reductase-like"/>
    <property type="match status" value="1"/>
</dbReference>
<protein>
    <recommendedName>
        <fullName evidence="1">thymidylate synthase</fullName>
        <ecNumber evidence="1">2.1.1.45</ecNumber>
    </recommendedName>
</protein>
<dbReference type="InterPro" id="IPR000398">
    <property type="entry name" value="Thymidylate_synthase"/>
</dbReference>
<dbReference type="GO" id="GO:0006231">
    <property type="term" value="P:dTMP biosynthetic process"/>
    <property type="evidence" value="ECO:0007669"/>
    <property type="project" value="InterPro"/>
</dbReference>
<dbReference type="EMBL" id="MN739443">
    <property type="protein sequence ID" value="QHT04915.1"/>
    <property type="molecule type" value="Genomic_DNA"/>
</dbReference>
<dbReference type="InterPro" id="IPR024072">
    <property type="entry name" value="DHFR-like_dom_sf"/>
</dbReference>
<feature type="domain" description="DHFR" evidence="5">
    <location>
        <begin position="1"/>
        <end position="169"/>
    </location>
</feature>
<dbReference type="InterPro" id="IPR023451">
    <property type="entry name" value="Thymidate_synth/dCMP_Mease_dom"/>
</dbReference>
<evidence type="ECO:0000256" key="3">
    <source>
        <dbReference type="ARBA" id="ARBA00022679"/>
    </source>
</evidence>
<dbReference type="PIRSF" id="PIRSF000389">
    <property type="entry name" value="DHFR-TS"/>
    <property type="match status" value="1"/>
</dbReference>
<keyword evidence="3" id="KW-0808">Transferase</keyword>
<dbReference type="FunFam" id="3.30.572.10:FF:000013">
    <property type="entry name" value="Thymidylate synthase"/>
    <property type="match status" value="1"/>
</dbReference>
<accession>A0A6C0CN64</accession>
<sequence length="461" mass="52171">MKALIVAADLKNGIGYEGSLAWDIKADLKYFREITKTPPKEGLQNVVIMGRKTYESIGRALPGRLNVVISRSDPVVADGVLVFQSIDDALAKVDGLEGLGDIYFIGGHGIYKEVMDRGLCDKLLITKVMCVYRCDVFFPEIDLEQYHLHHEDRTFCENGIYFKFQTYLKSNKEENQYLNLLKHVINLPNVRQTRNSTTKSDFHHTLRFDLRSGFPILTTKRVYWKGVVEELLWFIKGSTDSLELSSKGVRIWDGNTTREFLDSRGLTDYRVGTTGPFYGFQWRHYGAEYHGPDADYTGKGVDQLAECIRLIKEDPTSRRICMTAWNPEAIPKSVLPPCHSSFIQFYVDTASGVLHLSMYQRSADLFLGVPFNISSYALLLSMVARLTGLVPGELIMSFGDCHIYTEHFDAVKTQIARTPTKFPILAISDDGSIKTIDDFRPEHFKLVGYSPQASIKAPMIV</sequence>
<dbReference type="Gene3D" id="3.30.572.10">
    <property type="entry name" value="Thymidylate synthase/dCMP hydroxymethylase domain"/>
    <property type="match status" value="1"/>
</dbReference>
<dbReference type="InterPro" id="IPR045097">
    <property type="entry name" value="Thymidate_synth/dCMP_Mease"/>
</dbReference>
<dbReference type="PRINTS" id="PR00108">
    <property type="entry name" value="THYMDSNTHASE"/>
</dbReference>
<dbReference type="GO" id="GO:0005829">
    <property type="term" value="C:cytosol"/>
    <property type="evidence" value="ECO:0007669"/>
    <property type="project" value="TreeGrafter"/>
</dbReference>
<dbReference type="PROSITE" id="PS51330">
    <property type="entry name" value="DHFR_2"/>
    <property type="match status" value="1"/>
</dbReference>